<dbReference type="GO" id="GO:0005886">
    <property type="term" value="C:plasma membrane"/>
    <property type="evidence" value="ECO:0007669"/>
    <property type="project" value="UniProtKB-SubCell"/>
</dbReference>
<dbReference type="RefSeq" id="WP_002985111.1">
    <property type="nucleotide sequence ID" value="NZ_CP068108.1"/>
</dbReference>
<dbReference type="SUPFAM" id="SSF82693">
    <property type="entry name" value="Multidrug efflux transporter AcrB pore domain, PN1, PN2, PC1 and PC2 subdomains"/>
    <property type="match status" value="3"/>
</dbReference>
<dbReference type="Gene3D" id="3.30.70.1440">
    <property type="entry name" value="Multidrug efflux transporter AcrB pore domain"/>
    <property type="match status" value="1"/>
</dbReference>
<dbReference type="OrthoDB" id="9758757at2"/>
<dbReference type="GO" id="GO:0015562">
    <property type="term" value="F:efflux transmembrane transporter activity"/>
    <property type="evidence" value="ECO:0007669"/>
    <property type="project" value="InterPro"/>
</dbReference>
<evidence type="ECO:0000256" key="5">
    <source>
        <dbReference type="ARBA" id="ARBA00022475"/>
    </source>
</evidence>
<comment type="subcellular location">
    <subcellularLocation>
        <location evidence="1">Cell membrane</location>
        <topology evidence="1">Multi-pass membrane protein</topology>
    </subcellularLocation>
</comment>
<evidence type="ECO:0000256" key="7">
    <source>
        <dbReference type="ARBA" id="ARBA00022989"/>
    </source>
</evidence>
<dbReference type="Gene3D" id="3.30.70.1320">
    <property type="entry name" value="Multidrug efflux transporter AcrB pore domain like"/>
    <property type="match status" value="1"/>
</dbReference>
<dbReference type="PRINTS" id="PR00702">
    <property type="entry name" value="ACRIFLAVINRP"/>
</dbReference>
<name>A0A9Q7EBZ4_MYROD</name>
<dbReference type="InterPro" id="IPR027463">
    <property type="entry name" value="AcrB_DN_DC_subdom"/>
</dbReference>
<gene>
    <name evidence="10" type="ORF">I6I88_09105</name>
</gene>
<dbReference type="NCBIfam" id="TIGR00914">
    <property type="entry name" value="2A0601"/>
    <property type="match status" value="1"/>
</dbReference>
<feature type="transmembrane region" description="Helical" evidence="9">
    <location>
        <begin position="479"/>
        <end position="502"/>
    </location>
</feature>
<feature type="transmembrane region" description="Helical" evidence="9">
    <location>
        <begin position="538"/>
        <end position="555"/>
    </location>
</feature>
<dbReference type="Pfam" id="PF00873">
    <property type="entry name" value="ACR_tran"/>
    <property type="match status" value="1"/>
</dbReference>
<evidence type="ECO:0000256" key="9">
    <source>
        <dbReference type="SAM" id="Phobius"/>
    </source>
</evidence>
<dbReference type="SUPFAM" id="SSF56954">
    <property type="entry name" value="Outer membrane efflux proteins (OEP)"/>
    <property type="match status" value="1"/>
</dbReference>
<dbReference type="GO" id="GO:0042910">
    <property type="term" value="F:xenobiotic transmembrane transporter activity"/>
    <property type="evidence" value="ECO:0007669"/>
    <property type="project" value="TreeGrafter"/>
</dbReference>
<feature type="transmembrane region" description="Helical" evidence="9">
    <location>
        <begin position="449"/>
        <end position="467"/>
    </location>
</feature>
<dbReference type="GeneID" id="93527813"/>
<evidence type="ECO:0000256" key="3">
    <source>
        <dbReference type="ARBA" id="ARBA00010942"/>
    </source>
</evidence>
<dbReference type="Proteomes" id="UP000596202">
    <property type="component" value="Chromosome"/>
</dbReference>
<feature type="transmembrane region" description="Helical" evidence="9">
    <location>
        <begin position="972"/>
        <end position="991"/>
    </location>
</feature>
<keyword evidence="4" id="KW-0813">Transport</keyword>
<feature type="transmembrane region" description="Helical" evidence="9">
    <location>
        <begin position="1039"/>
        <end position="1057"/>
    </location>
</feature>
<evidence type="ECO:0000256" key="4">
    <source>
        <dbReference type="ARBA" id="ARBA00022448"/>
    </source>
</evidence>
<feature type="transmembrane region" description="Helical" evidence="9">
    <location>
        <begin position="925"/>
        <end position="951"/>
    </location>
</feature>
<dbReference type="GO" id="GO:0008324">
    <property type="term" value="F:monoatomic cation transmembrane transporter activity"/>
    <property type="evidence" value="ECO:0007669"/>
    <property type="project" value="InterPro"/>
</dbReference>
<dbReference type="SUPFAM" id="SSF82714">
    <property type="entry name" value="Multidrug efflux transporter AcrB TolC docking domain, DN and DC subdomains"/>
    <property type="match status" value="2"/>
</dbReference>
<evidence type="ECO:0000313" key="11">
    <source>
        <dbReference type="Proteomes" id="UP000596202"/>
    </source>
</evidence>
<evidence type="ECO:0000256" key="8">
    <source>
        <dbReference type="ARBA" id="ARBA00023136"/>
    </source>
</evidence>
<dbReference type="Gene3D" id="1.20.1640.10">
    <property type="entry name" value="Multidrug efflux transporter AcrB transmembrane domain"/>
    <property type="match status" value="2"/>
</dbReference>
<feature type="transmembrane region" description="Helical" evidence="9">
    <location>
        <begin position="900"/>
        <end position="919"/>
    </location>
</feature>
<keyword evidence="7 9" id="KW-1133">Transmembrane helix</keyword>
<sequence>MLDKIIQFSIRNKFIVGLFVLGLIAVGSYSLVHLPMDTQPDITNNQVQIITSSPTLATQEVEQFITYPIEQAVKPIPNITELRSISRFGLSVVTVVFSEDTDIYWARNQINENLKAAEEVIPKNVGTPELAPVSTGLGEIYQYVVYAKEGYEEQYNSMELRTIQDWIIKPQLIGVKGVAEVNTLGGHLKQYEVSVQPDRLKSMNTSIIEIFDALEQNNENTGGAYIDKKPYAYFIRSIGMVQSMEDIEKIVVKTVNGTPILIRDVAEVKIGSSIRYGAVTKDGKGEDVSGMVMMLKNANTQEVVKLVKEKMTQIEKTLPEGVAIEPFIDRTKLIDKTVNTIQTNLIEGALIVVFVLVLLLGNWRAGLIVASVIPLSLLFAISLMKLFGVSGNLMSLGAIDFGLIVDGAVIIVEAIVHRLHIGKNRKLTQQEMNEEVYSAASKIRTSASFGEIIILIVYLPILALTGIEGKMFGPMAMTVSFAILGAFILSLTYVPMASSLFLKKEAGKTKPNFSDKLIDKLYSIYKPILEKAFKIKRFVLVVAFGLFALALVVFSKMGGEFIPTLDEGDLATHIIISSGSSLSQEIETTTKAEQILMENFPEVKMVISKIGSAEIPTDPMPMEAADMIIVLKEKKEWTSATTKEELIDKMEAALEQIPGVTTEFSQPIQMRFNELMTGVRSDVAIKVFGEDLDRLASIGDEINGMIANVPGVSSPKLERVTGLPQISIKYDKDKLALYGLKIADISQIIRAGFAGETTGLVYEGEKRFDLVVRLDQASRSDIENLKNFFVPLADGQQIPLSQLADIDYEDGPQQISREDGRRRIVLGFNVKGRDVKSVVHDIQAKLDAQLKLPDGYYLTYGGQFENLVEATNRLMIAVPIALALIFVLLYFTFKSVKQSLIIFTAIPLSAIGGVAALWLRDMPFSISAGVGFIALFGVAVLNGIVLIGQFNQLKEQGMDLYERIIEGTKIRLRPVLLTAAVASLGFLPMALSTSAGAEVQKPLATVVIGGLITATLLTLIVLPIIYYYEERGFKKSTKIQTLSLTLLALLAVGGAQAQEVKRLSLDEALALARENNQSLQASRANVLSQEQLVKTAYDIPKTEVSMGYGYLNGKAQRDMSLNVSQALSPFTYGKKKNILQKEYESAEIQLQGKTIAVEFEIKQTWENILYAQSKKKLLEQQFTLLKAFSKSAKLRYETGETTLMESNVAQAKEQEISVLLTQNNTFLQNEKSKIKTFLNLETDFELSERELIYDEHDPWADLNLEENNSLQLANKEIERVEATRKLEKSLLLPDVTVGYAIESEAGLRANGTNYGRELRIPSYTVGLSIPIFFGSQSKKIKAMKYSLEQAELEKSYLHKQLGESVQQQLEIINAQQSVIDYYKESALLNASIIQDHANKSYNNGDISYVEYIQSMETALNIQINYLDAVLQYNLGHNALHYLVNQ</sequence>
<reference evidence="10 11" key="1">
    <citation type="submission" date="2021-01" db="EMBL/GenBank/DDBJ databases">
        <title>FDA dAtabase for Regulatory Grade micrObial Sequences (FDA-ARGOS): Supporting development and validation of Infectious Disease Dx tests.</title>
        <authorList>
            <person name="Sproer C."/>
            <person name="Gronow S."/>
            <person name="Severitt S."/>
            <person name="Schroder I."/>
            <person name="Tallon L."/>
            <person name="Sadzewicz L."/>
            <person name="Zhao X."/>
            <person name="Boylan J."/>
            <person name="Ott S."/>
            <person name="Bowen H."/>
            <person name="Vavikolanu K."/>
            <person name="Mehta A."/>
            <person name="Aluvathingal J."/>
            <person name="Nadendla S."/>
            <person name="Lowell S."/>
            <person name="Myers T."/>
            <person name="Yan Y."/>
            <person name="Sichtig H."/>
        </authorList>
    </citation>
    <scope>NUCLEOTIDE SEQUENCE [LARGE SCALE GENOMIC DNA]</scope>
    <source>
        <strain evidence="10 11">FDAARGOS_1131</strain>
    </source>
</reference>
<keyword evidence="8 9" id="KW-0472">Membrane</keyword>
<dbReference type="PANTHER" id="PTHR32063:SF24">
    <property type="entry name" value="CATION EFFLUX SYSTEM (ACRB_ACRD_ACRF FAMILY)"/>
    <property type="match status" value="1"/>
</dbReference>
<keyword evidence="6 9" id="KW-0812">Transmembrane</keyword>
<feature type="transmembrane region" description="Helical" evidence="9">
    <location>
        <begin position="367"/>
        <end position="387"/>
    </location>
</feature>
<dbReference type="Gene3D" id="1.20.1600.10">
    <property type="entry name" value="Outer membrane efflux proteins (OEP)"/>
    <property type="match status" value="1"/>
</dbReference>
<accession>A0A9Q7EBZ4</accession>
<comment type="similarity">
    <text evidence="3">Belongs to the resistance-nodulation-cell division (RND) (TC 2.A.6) family.</text>
</comment>
<comment type="similarity">
    <text evidence="2">Belongs to the outer membrane factor (OMF) (TC 1.B.17) family.</text>
</comment>
<dbReference type="PANTHER" id="PTHR32063">
    <property type="match status" value="1"/>
</dbReference>
<feature type="transmembrane region" description="Helical" evidence="9">
    <location>
        <begin position="874"/>
        <end position="893"/>
    </location>
</feature>
<organism evidence="10 11">
    <name type="scientific">Myroides odoratus</name>
    <name type="common">Flavobacterium odoratum</name>
    <dbReference type="NCBI Taxonomy" id="256"/>
    <lineage>
        <taxon>Bacteria</taxon>
        <taxon>Pseudomonadati</taxon>
        <taxon>Bacteroidota</taxon>
        <taxon>Flavobacteriia</taxon>
        <taxon>Flavobacteriales</taxon>
        <taxon>Flavobacteriaceae</taxon>
        <taxon>Myroides</taxon>
    </lineage>
</organism>
<dbReference type="EMBL" id="CP068108">
    <property type="protein sequence ID" value="QQU01879.1"/>
    <property type="molecule type" value="Genomic_DNA"/>
</dbReference>
<feature type="transmembrane region" description="Helical" evidence="9">
    <location>
        <begin position="1003"/>
        <end position="1027"/>
    </location>
</feature>
<dbReference type="InterPro" id="IPR001036">
    <property type="entry name" value="Acrflvin-R"/>
</dbReference>
<dbReference type="InterPro" id="IPR004763">
    <property type="entry name" value="CusA-like"/>
</dbReference>
<dbReference type="Pfam" id="PF02321">
    <property type="entry name" value="OEP"/>
    <property type="match status" value="1"/>
</dbReference>
<feature type="transmembrane region" description="Helical" evidence="9">
    <location>
        <begin position="341"/>
        <end position="360"/>
    </location>
</feature>
<dbReference type="SUPFAM" id="SSF82866">
    <property type="entry name" value="Multidrug efflux transporter AcrB transmembrane domain"/>
    <property type="match status" value="2"/>
</dbReference>
<dbReference type="InterPro" id="IPR003423">
    <property type="entry name" value="OMP_efflux"/>
</dbReference>
<dbReference type="Gene3D" id="3.30.2090.10">
    <property type="entry name" value="Multidrug efflux transporter AcrB TolC docking domain, DN and DC subdomains"/>
    <property type="match status" value="2"/>
</dbReference>
<protein>
    <submittedName>
        <fullName evidence="10">CusA/CzcA family heavy metal efflux RND transporter</fullName>
    </submittedName>
</protein>
<dbReference type="Gene3D" id="3.30.70.1430">
    <property type="entry name" value="Multidrug efflux transporter AcrB pore domain"/>
    <property type="match status" value="2"/>
</dbReference>
<evidence type="ECO:0000256" key="6">
    <source>
        <dbReference type="ARBA" id="ARBA00022692"/>
    </source>
</evidence>
<evidence type="ECO:0000256" key="1">
    <source>
        <dbReference type="ARBA" id="ARBA00004651"/>
    </source>
</evidence>
<feature type="transmembrane region" description="Helical" evidence="9">
    <location>
        <begin position="12"/>
        <end position="32"/>
    </location>
</feature>
<feature type="transmembrane region" description="Helical" evidence="9">
    <location>
        <begin position="393"/>
        <end position="416"/>
    </location>
</feature>
<proteinExistence type="inferred from homology"/>
<evidence type="ECO:0000256" key="2">
    <source>
        <dbReference type="ARBA" id="ARBA00007613"/>
    </source>
</evidence>
<evidence type="ECO:0000313" key="10">
    <source>
        <dbReference type="EMBL" id="QQU01879.1"/>
    </source>
</evidence>
<keyword evidence="5" id="KW-1003">Cell membrane</keyword>